<gene>
    <name evidence="2" type="ORF">PILCRDRAFT_4965</name>
</gene>
<feature type="compositionally biased region" description="Polar residues" evidence="1">
    <location>
        <begin position="387"/>
        <end position="412"/>
    </location>
</feature>
<feature type="region of interest" description="Disordered" evidence="1">
    <location>
        <begin position="167"/>
        <end position="246"/>
    </location>
</feature>
<dbReference type="EMBL" id="KN832982">
    <property type="protein sequence ID" value="KIM86487.1"/>
    <property type="molecule type" value="Genomic_DNA"/>
</dbReference>
<feature type="region of interest" description="Disordered" evidence="1">
    <location>
        <begin position="1"/>
        <end position="149"/>
    </location>
</feature>
<organism evidence="2 3">
    <name type="scientific">Piloderma croceum (strain F 1598)</name>
    <dbReference type="NCBI Taxonomy" id="765440"/>
    <lineage>
        <taxon>Eukaryota</taxon>
        <taxon>Fungi</taxon>
        <taxon>Dikarya</taxon>
        <taxon>Basidiomycota</taxon>
        <taxon>Agaricomycotina</taxon>
        <taxon>Agaricomycetes</taxon>
        <taxon>Agaricomycetidae</taxon>
        <taxon>Atheliales</taxon>
        <taxon>Atheliaceae</taxon>
        <taxon>Piloderma</taxon>
    </lineage>
</organism>
<dbReference type="OrthoDB" id="2674253at2759"/>
<evidence type="ECO:0000313" key="3">
    <source>
        <dbReference type="Proteomes" id="UP000054166"/>
    </source>
</evidence>
<accession>A0A0C3C9U6</accession>
<proteinExistence type="predicted"/>
<protein>
    <submittedName>
        <fullName evidence="2">Uncharacterized protein</fullName>
    </submittedName>
</protein>
<feature type="compositionally biased region" description="Basic and acidic residues" evidence="1">
    <location>
        <begin position="27"/>
        <end position="49"/>
    </location>
</feature>
<feature type="region of interest" description="Disordered" evidence="1">
    <location>
        <begin position="344"/>
        <end position="363"/>
    </location>
</feature>
<sequence length="805" mass="88179">MHSPRRTRSMNATQHPGLVVKPAKRRTPAEVKAATDAKEVAKEAKKQAKEASINRAAEFENNAMANEDIMDATPRPNFDPRPSTPTETASETETIDIEMSDRPNFDNHTYVPPEDPTEDDTMGSEDFADKTPIPLSKKRRGATTEATKATKWVALTRLFAIADLAAEAPLKRGQPKSHDDQQRQPKSKAADDDTSPANIMDDSATESDDQPPPTKKARAKKTAEQSVEIIDRSAAKSNGAPSSKVKFVEDLEDKKMKKKKESIHDAIEAVQVKTMEDLDSDSRNRPSVDIASRLKSDAKGKLAVKAERSEPMRFGNGPQWVPKLKGSDGSKGKQQGLGGCVIDIESSDDEKVPAKATSDPPTKKFKYSVESWARSVPVNAKPPSRAPSHTNTATSTSRTLPSLTNASSRSTGHSVLTDAITITSTVAPRVQIKPDPNFIDIHDGGLSDHDEIRGRERDAAVFSPPKGKTRLNSEALVVETKPKISKNTGESSKRAKNSDLPSEIDFKIWRRVFVPMFMRWVSQQDNPFEHNTKLGCEVMQQIWDAIFPDVPYTIIPSGPVHALTAQCTSDSWRNTVGSTGIAVPLAYCNSHPDLKDSDDNRQEFAAHYLKHLCFLYKRSDGNDPKKYKGAFCGPFVLQTFAASLTALQGARKIDGLDDPDESVARSYGGLALAAAAVKRGLKFIASGIITIEMVQDAKGKVPTLPKQINQSTGRVSHQLTGFNEVTWGMRCKSYVKSAKGLSATRFDEVVRLATEFTKINHGLIDEDDDIIEIEEEEDIRANIIDISSGSEDEAESSKLPVPTVL</sequence>
<feature type="region of interest" description="Disordered" evidence="1">
    <location>
        <begin position="297"/>
        <end position="338"/>
    </location>
</feature>
<evidence type="ECO:0000256" key="1">
    <source>
        <dbReference type="SAM" id="MobiDB-lite"/>
    </source>
</evidence>
<reference evidence="3" key="2">
    <citation type="submission" date="2015-01" db="EMBL/GenBank/DDBJ databases">
        <title>Evolutionary Origins and Diversification of the Mycorrhizal Mutualists.</title>
        <authorList>
            <consortium name="DOE Joint Genome Institute"/>
            <consortium name="Mycorrhizal Genomics Consortium"/>
            <person name="Kohler A."/>
            <person name="Kuo A."/>
            <person name="Nagy L.G."/>
            <person name="Floudas D."/>
            <person name="Copeland A."/>
            <person name="Barry K.W."/>
            <person name="Cichocki N."/>
            <person name="Veneault-Fourrey C."/>
            <person name="LaButti K."/>
            <person name="Lindquist E.A."/>
            <person name="Lipzen A."/>
            <person name="Lundell T."/>
            <person name="Morin E."/>
            <person name="Murat C."/>
            <person name="Riley R."/>
            <person name="Ohm R."/>
            <person name="Sun H."/>
            <person name="Tunlid A."/>
            <person name="Henrissat B."/>
            <person name="Grigoriev I.V."/>
            <person name="Hibbett D.S."/>
            <person name="Martin F."/>
        </authorList>
    </citation>
    <scope>NUCLEOTIDE SEQUENCE [LARGE SCALE GENOMIC DNA]</scope>
    <source>
        <strain evidence="3">F 1598</strain>
    </source>
</reference>
<evidence type="ECO:0000313" key="2">
    <source>
        <dbReference type="EMBL" id="KIM86487.1"/>
    </source>
</evidence>
<keyword evidence="3" id="KW-1185">Reference proteome</keyword>
<feature type="region of interest" description="Disordered" evidence="1">
    <location>
        <begin position="376"/>
        <end position="412"/>
    </location>
</feature>
<dbReference type="AlphaFoldDB" id="A0A0C3C9U6"/>
<reference evidence="2 3" key="1">
    <citation type="submission" date="2014-04" db="EMBL/GenBank/DDBJ databases">
        <authorList>
            <consortium name="DOE Joint Genome Institute"/>
            <person name="Kuo A."/>
            <person name="Tarkka M."/>
            <person name="Buscot F."/>
            <person name="Kohler A."/>
            <person name="Nagy L.G."/>
            <person name="Floudas D."/>
            <person name="Copeland A."/>
            <person name="Barry K.W."/>
            <person name="Cichocki N."/>
            <person name="Veneault-Fourrey C."/>
            <person name="LaButti K."/>
            <person name="Lindquist E.A."/>
            <person name="Lipzen A."/>
            <person name="Lundell T."/>
            <person name="Morin E."/>
            <person name="Murat C."/>
            <person name="Sun H."/>
            <person name="Tunlid A."/>
            <person name="Henrissat B."/>
            <person name="Grigoriev I.V."/>
            <person name="Hibbett D.S."/>
            <person name="Martin F."/>
            <person name="Nordberg H.P."/>
            <person name="Cantor M.N."/>
            <person name="Hua S.X."/>
        </authorList>
    </citation>
    <scope>NUCLEOTIDE SEQUENCE [LARGE SCALE GENOMIC DNA]</scope>
    <source>
        <strain evidence="2 3">F 1598</strain>
    </source>
</reference>
<dbReference type="HOGENOM" id="CLU_389379_0_0_1"/>
<feature type="compositionally biased region" description="Low complexity" evidence="1">
    <location>
        <begin position="50"/>
        <end position="67"/>
    </location>
</feature>
<dbReference type="Proteomes" id="UP000054166">
    <property type="component" value="Unassembled WGS sequence"/>
</dbReference>
<feature type="compositionally biased region" description="Basic and acidic residues" evidence="1">
    <location>
        <begin position="297"/>
        <end position="311"/>
    </location>
</feature>
<dbReference type="InParanoid" id="A0A0C3C9U6"/>
<name>A0A0C3C9U6_PILCF</name>
<feature type="compositionally biased region" description="Basic and acidic residues" evidence="1">
    <location>
        <begin position="176"/>
        <end position="191"/>
    </location>
</feature>